<keyword evidence="3" id="KW-1185">Reference proteome</keyword>
<gene>
    <name evidence="2" type="ORF">B0A81_09635</name>
</gene>
<evidence type="ECO:0000313" key="3">
    <source>
        <dbReference type="Proteomes" id="UP000198381"/>
    </source>
</evidence>
<comment type="caution">
    <text evidence="2">The sequence shown here is derived from an EMBL/GenBank/DDBJ whole genome shotgun (WGS) entry which is preliminary data.</text>
</comment>
<dbReference type="RefSeq" id="WP_089057826.1">
    <property type="nucleotide sequence ID" value="NZ_MUHD01000016.1"/>
</dbReference>
<proteinExistence type="predicted"/>
<feature type="signal peptide" evidence="1">
    <location>
        <begin position="1"/>
        <end position="18"/>
    </location>
</feature>
<dbReference type="Proteomes" id="UP000198381">
    <property type="component" value="Unassembled WGS sequence"/>
</dbReference>
<feature type="chain" id="PRO_5045107634" evidence="1">
    <location>
        <begin position="19"/>
        <end position="148"/>
    </location>
</feature>
<dbReference type="EMBL" id="MUHD01000016">
    <property type="protein sequence ID" value="OXB08561.1"/>
    <property type="molecule type" value="Genomic_DNA"/>
</dbReference>
<evidence type="ECO:0000313" key="2">
    <source>
        <dbReference type="EMBL" id="OXB08561.1"/>
    </source>
</evidence>
<sequence>MKKITLLLFILLYIPVFAQDTDMKIYIEKTETVSFDQYDFIKKVNQFYPDILVSKQVVNNIVNNLKVQQILTTTFLYETPKDCDAYTVSIGKSNTALDYFYKLKDGTIIYGDIRLFAGSVVRTLYKVQDKTRILQYFIDGKLINEVKG</sequence>
<reference evidence="2 3" key="1">
    <citation type="submission" date="2016-11" db="EMBL/GenBank/DDBJ databases">
        <title>Whole genomes of Flavobacteriaceae.</title>
        <authorList>
            <person name="Stine C."/>
            <person name="Li C."/>
            <person name="Tadesse D."/>
        </authorList>
    </citation>
    <scope>NUCLEOTIDE SEQUENCE [LARGE SCALE GENOMIC DNA]</scope>
    <source>
        <strain evidence="2 3">CCUG 60112</strain>
    </source>
</reference>
<name>A0ABX4CVB7_9FLAO</name>
<organism evidence="2 3">
    <name type="scientific">Flavobacterium plurextorum</name>
    <dbReference type="NCBI Taxonomy" id="1114867"/>
    <lineage>
        <taxon>Bacteria</taxon>
        <taxon>Pseudomonadati</taxon>
        <taxon>Bacteroidota</taxon>
        <taxon>Flavobacteriia</taxon>
        <taxon>Flavobacteriales</taxon>
        <taxon>Flavobacteriaceae</taxon>
        <taxon>Flavobacterium</taxon>
    </lineage>
</organism>
<accession>A0ABX4CVB7</accession>
<keyword evidence="1" id="KW-0732">Signal</keyword>
<protein>
    <submittedName>
        <fullName evidence="2">Uncharacterized protein</fullName>
    </submittedName>
</protein>
<evidence type="ECO:0000256" key="1">
    <source>
        <dbReference type="SAM" id="SignalP"/>
    </source>
</evidence>